<organism evidence="1 2">
    <name type="scientific">Meloidogyne enterolobii</name>
    <name type="common">Root-knot nematode worm</name>
    <name type="synonym">Meloidogyne mayaguensis</name>
    <dbReference type="NCBI Taxonomy" id="390850"/>
    <lineage>
        <taxon>Eukaryota</taxon>
        <taxon>Metazoa</taxon>
        <taxon>Ecdysozoa</taxon>
        <taxon>Nematoda</taxon>
        <taxon>Chromadorea</taxon>
        <taxon>Rhabditida</taxon>
        <taxon>Tylenchina</taxon>
        <taxon>Tylenchomorpha</taxon>
        <taxon>Tylenchoidea</taxon>
        <taxon>Meloidogynidae</taxon>
        <taxon>Meloidogyninae</taxon>
        <taxon>Meloidogyne</taxon>
    </lineage>
</organism>
<accession>A0A6V7WQ63</accession>
<name>A0A6V7WQ63_MELEN</name>
<gene>
    <name evidence="1" type="ORF">MENT_LOCUS41855</name>
</gene>
<protein>
    <submittedName>
        <fullName evidence="1">Uncharacterized protein</fullName>
    </submittedName>
</protein>
<evidence type="ECO:0000313" key="2">
    <source>
        <dbReference type="Proteomes" id="UP000580250"/>
    </source>
</evidence>
<sequence length="223" mass="25443">MIPFPKCCRTVGFDRADYGIIIPNENVTVGVPINITLRSQPNSLATLHIYDSRLDALIKQTVSSTSNNHLWTFFEFLNPEPGEHYFENFIWFSNVLELSKLFAKRKEICQNAGKLAPQCPGTEQISNEHIQPSSKTRIPISASRFSTECLREIQGECERQKTIRESANGFLTEKGQNNQQQNAWPIKTSGNDNQLMWMLNKKSYVQNVQETSNNVEMDDLKAI</sequence>
<comment type="caution">
    <text evidence="1">The sequence shown here is derived from an EMBL/GenBank/DDBJ whole genome shotgun (WGS) entry which is preliminary data.</text>
</comment>
<proteinExistence type="predicted"/>
<dbReference type="OrthoDB" id="9998011at2759"/>
<dbReference type="AlphaFoldDB" id="A0A6V7WQ63"/>
<reference evidence="1 2" key="1">
    <citation type="submission" date="2020-08" db="EMBL/GenBank/DDBJ databases">
        <authorList>
            <person name="Koutsovoulos G."/>
            <person name="Danchin GJ E."/>
        </authorList>
    </citation>
    <scope>NUCLEOTIDE SEQUENCE [LARGE SCALE GENOMIC DNA]</scope>
</reference>
<dbReference type="Proteomes" id="UP000580250">
    <property type="component" value="Unassembled WGS sequence"/>
</dbReference>
<dbReference type="EMBL" id="CAJEWN010000734">
    <property type="protein sequence ID" value="CAD2189151.1"/>
    <property type="molecule type" value="Genomic_DNA"/>
</dbReference>
<evidence type="ECO:0000313" key="1">
    <source>
        <dbReference type="EMBL" id="CAD2189151.1"/>
    </source>
</evidence>